<keyword evidence="2" id="KW-1185">Reference proteome</keyword>
<dbReference type="Proteomes" id="UP000549971">
    <property type="component" value="Unassembled WGS sequence"/>
</dbReference>
<evidence type="ECO:0000313" key="2">
    <source>
        <dbReference type="Proteomes" id="UP000549971"/>
    </source>
</evidence>
<comment type="caution">
    <text evidence="1">The sequence shown here is derived from an EMBL/GenBank/DDBJ whole genome shotgun (WGS) entry which is preliminary data.</text>
</comment>
<accession>A0A7W9JDJ2</accession>
<evidence type="ECO:0008006" key="3">
    <source>
        <dbReference type="Google" id="ProtNLM"/>
    </source>
</evidence>
<sequence>MTTTDLPGMGAPPEVVTICGSTRFRDQIATANRELTLTGNIVLAPGVFAHSGDPITDDDKQRLDALHLAKIDLASWVYVVNPNGYIGESTHREIDHAHRTGKPIYYLTPGHTDQRN</sequence>
<evidence type="ECO:0000313" key="1">
    <source>
        <dbReference type="EMBL" id="MBB5840009.1"/>
    </source>
</evidence>
<reference evidence="1 2" key="1">
    <citation type="submission" date="2020-08" db="EMBL/GenBank/DDBJ databases">
        <title>Sequencing the genomes of 1000 actinobacteria strains.</title>
        <authorList>
            <person name="Klenk H.-P."/>
        </authorList>
    </citation>
    <scope>NUCLEOTIDE SEQUENCE [LARGE SCALE GENOMIC DNA]</scope>
    <source>
        <strain evidence="1 2">DSM 28967</strain>
    </source>
</reference>
<gene>
    <name evidence="1" type="ORF">HDA39_006743</name>
</gene>
<dbReference type="RefSeq" id="WP_238356207.1">
    <property type="nucleotide sequence ID" value="NZ_JACHMY010000001.1"/>
</dbReference>
<dbReference type="AlphaFoldDB" id="A0A7W9JDJ2"/>
<proteinExistence type="predicted"/>
<name>A0A7W9JDJ2_9ACTN</name>
<protein>
    <recommendedName>
        <fullName evidence="3">DUF4406 domain-containing protein</fullName>
    </recommendedName>
</protein>
<dbReference type="EMBL" id="JACHMY010000001">
    <property type="protein sequence ID" value="MBB5840009.1"/>
    <property type="molecule type" value="Genomic_DNA"/>
</dbReference>
<organism evidence="1 2">
    <name type="scientific">Kribbella italica</name>
    <dbReference type="NCBI Taxonomy" id="1540520"/>
    <lineage>
        <taxon>Bacteria</taxon>
        <taxon>Bacillati</taxon>
        <taxon>Actinomycetota</taxon>
        <taxon>Actinomycetes</taxon>
        <taxon>Propionibacteriales</taxon>
        <taxon>Kribbellaceae</taxon>
        <taxon>Kribbella</taxon>
    </lineage>
</organism>